<evidence type="ECO:0000256" key="5">
    <source>
        <dbReference type="ARBA" id="ARBA00022927"/>
    </source>
</evidence>
<evidence type="ECO:0000313" key="12">
    <source>
        <dbReference type="EMBL" id="CAB4981853.1"/>
    </source>
</evidence>
<reference evidence="12" key="1">
    <citation type="submission" date="2020-05" db="EMBL/GenBank/DDBJ databases">
        <authorList>
            <person name="Chiriac C."/>
            <person name="Salcher M."/>
            <person name="Ghai R."/>
            <person name="Kavagutti S V."/>
        </authorList>
    </citation>
    <scope>NUCLEOTIDE SEQUENCE</scope>
</reference>
<evidence type="ECO:0000256" key="8">
    <source>
        <dbReference type="ARBA" id="ARBA00023136"/>
    </source>
</evidence>
<dbReference type="GO" id="GO:0043953">
    <property type="term" value="P:protein transport by the Tat complex"/>
    <property type="evidence" value="ECO:0007669"/>
    <property type="project" value="InterPro"/>
</dbReference>
<proteinExistence type="inferred from homology"/>
<evidence type="ECO:0000313" key="11">
    <source>
        <dbReference type="EMBL" id="CAB4714991.1"/>
    </source>
</evidence>
<feature type="transmembrane region" description="Helical" evidence="10">
    <location>
        <begin position="6"/>
        <end position="24"/>
    </location>
</feature>
<evidence type="ECO:0000256" key="7">
    <source>
        <dbReference type="ARBA" id="ARBA00023010"/>
    </source>
</evidence>
<accession>A0A6J7MTZ2</accession>
<dbReference type="PANTHER" id="PTHR42982">
    <property type="entry name" value="SEC-INDEPENDENT PROTEIN TRANSLOCASE PROTEIN TATA"/>
    <property type="match status" value="1"/>
</dbReference>
<dbReference type="InterPro" id="IPR003369">
    <property type="entry name" value="TatA/B/E"/>
</dbReference>
<keyword evidence="3" id="KW-1003">Cell membrane</keyword>
<evidence type="ECO:0000256" key="4">
    <source>
        <dbReference type="ARBA" id="ARBA00022692"/>
    </source>
</evidence>
<dbReference type="PANTHER" id="PTHR42982:SF1">
    <property type="entry name" value="SEC-INDEPENDENT PROTEIN TRANSLOCASE PROTEIN TATA"/>
    <property type="match status" value="1"/>
</dbReference>
<keyword evidence="6 10" id="KW-1133">Transmembrane helix</keyword>
<evidence type="ECO:0000256" key="1">
    <source>
        <dbReference type="ARBA" id="ARBA00004162"/>
    </source>
</evidence>
<sequence length="63" mass="6603">MNLGPTELIIILAIVLLVFGSTKLPKLARSMGQAQKEFKKGVNEGAKDTEDPDAGSSGEASKT</sequence>
<gene>
    <name evidence="11" type="ORF">UFOPK2683_00220</name>
    <name evidence="12" type="ORF">UFOPK3897_01162</name>
    <name evidence="13" type="ORF">UFOPK4121_00703</name>
</gene>
<dbReference type="EMBL" id="CAFBPQ010000016">
    <property type="protein sequence ID" value="CAB5021709.1"/>
    <property type="molecule type" value="Genomic_DNA"/>
</dbReference>
<keyword evidence="2" id="KW-0813">Transport</keyword>
<dbReference type="GO" id="GO:0005886">
    <property type="term" value="C:plasma membrane"/>
    <property type="evidence" value="ECO:0007669"/>
    <property type="project" value="UniProtKB-SubCell"/>
</dbReference>
<feature type="region of interest" description="Disordered" evidence="9">
    <location>
        <begin position="35"/>
        <end position="63"/>
    </location>
</feature>
<comment type="subcellular location">
    <subcellularLocation>
        <location evidence="1">Cell membrane</location>
        <topology evidence="1">Single-pass membrane protein</topology>
    </subcellularLocation>
</comment>
<evidence type="ECO:0000256" key="6">
    <source>
        <dbReference type="ARBA" id="ARBA00022989"/>
    </source>
</evidence>
<dbReference type="EMBL" id="CAEZYK010000007">
    <property type="protein sequence ID" value="CAB4714991.1"/>
    <property type="molecule type" value="Genomic_DNA"/>
</dbReference>
<feature type="compositionally biased region" description="Basic and acidic residues" evidence="9">
    <location>
        <begin position="36"/>
        <end position="49"/>
    </location>
</feature>
<dbReference type="AlphaFoldDB" id="A0A6J7MTZ2"/>
<keyword evidence="4 10" id="KW-0812">Transmembrane</keyword>
<dbReference type="NCBIfam" id="TIGR01411">
    <property type="entry name" value="tatAE"/>
    <property type="match status" value="1"/>
</dbReference>
<dbReference type="Pfam" id="PF02416">
    <property type="entry name" value="TatA_B_E"/>
    <property type="match status" value="1"/>
</dbReference>
<dbReference type="InterPro" id="IPR006312">
    <property type="entry name" value="TatA/E"/>
</dbReference>
<dbReference type="HAMAP" id="MF_00236">
    <property type="entry name" value="TatA_E"/>
    <property type="match status" value="1"/>
</dbReference>
<dbReference type="EMBL" id="CAFBOF010000028">
    <property type="protein sequence ID" value="CAB4981853.1"/>
    <property type="molecule type" value="Genomic_DNA"/>
</dbReference>
<keyword evidence="7" id="KW-0811">Translocation</keyword>
<evidence type="ECO:0000313" key="13">
    <source>
        <dbReference type="EMBL" id="CAB5021709.1"/>
    </source>
</evidence>
<dbReference type="Gene3D" id="1.20.5.3310">
    <property type="match status" value="1"/>
</dbReference>
<evidence type="ECO:0000256" key="10">
    <source>
        <dbReference type="SAM" id="Phobius"/>
    </source>
</evidence>
<name>A0A6J7MTZ2_9ZZZZ</name>
<evidence type="ECO:0000256" key="3">
    <source>
        <dbReference type="ARBA" id="ARBA00022475"/>
    </source>
</evidence>
<keyword evidence="8 10" id="KW-0472">Membrane</keyword>
<keyword evidence="5" id="KW-0653">Protein transport</keyword>
<evidence type="ECO:0000256" key="9">
    <source>
        <dbReference type="SAM" id="MobiDB-lite"/>
    </source>
</evidence>
<evidence type="ECO:0000256" key="2">
    <source>
        <dbReference type="ARBA" id="ARBA00022448"/>
    </source>
</evidence>
<protein>
    <submittedName>
        <fullName evidence="12">Unannotated protein</fullName>
    </submittedName>
</protein>
<organism evidence="12">
    <name type="scientific">freshwater metagenome</name>
    <dbReference type="NCBI Taxonomy" id="449393"/>
    <lineage>
        <taxon>unclassified sequences</taxon>
        <taxon>metagenomes</taxon>
        <taxon>ecological metagenomes</taxon>
    </lineage>
</organism>